<dbReference type="AlphaFoldDB" id="A0A8J6LGA3"/>
<organism evidence="1 2">
    <name type="scientific">Tenebrio molitor</name>
    <name type="common">Yellow mealworm beetle</name>
    <dbReference type="NCBI Taxonomy" id="7067"/>
    <lineage>
        <taxon>Eukaryota</taxon>
        <taxon>Metazoa</taxon>
        <taxon>Ecdysozoa</taxon>
        <taxon>Arthropoda</taxon>
        <taxon>Hexapoda</taxon>
        <taxon>Insecta</taxon>
        <taxon>Pterygota</taxon>
        <taxon>Neoptera</taxon>
        <taxon>Endopterygota</taxon>
        <taxon>Coleoptera</taxon>
        <taxon>Polyphaga</taxon>
        <taxon>Cucujiformia</taxon>
        <taxon>Tenebrionidae</taxon>
        <taxon>Tenebrio</taxon>
    </lineage>
</organism>
<reference evidence="1" key="2">
    <citation type="submission" date="2021-08" db="EMBL/GenBank/DDBJ databases">
        <authorList>
            <person name="Eriksson T."/>
        </authorList>
    </citation>
    <scope>NUCLEOTIDE SEQUENCE</scope>
    <source>
        <strain evidence="1">Stoneville</strain>
        <tissue evidence="1">Whole head</tissue>
    </source>
</reference>
<dbReference type="Proteomes" id="UP000719412">
    <property type="component" value="Unassembled WGS sequence"/>
</dbReference>
<protein>
    <submittedName>
        <fullName evidence="1">Uncharacterized protein</fullName>
    </submittedName>
</protein>
<dbReference type="EMBL" id="JABDTM020017997">
    <property type="protein sequence ID" value="KAH0818288.1"/>
    <property type="molecule type" value="Genomic_DNA"/>
</dbReference>
<gene>
    <name evidence="1" type="ORF">GEV33_004505</name>
</gene>
<proteinExistence type="predicted"/>
<sequence length="366" mass="40288">MQNLYIFNVTVYQNGAEGEELSRTVWTTHKSVNHTRLKGVVYDFPCLVATWHRNRRDGTLQRAAASLDSKTGRSTISKIIRCEASICGELTRSATTGLLLHNTYIDQQIYRSGWASRLSGTGKYEPGGKWEDGVEEGTVYAFICSIMAARTPVPVEARGVGGGHMKAQVRELSRDWSISGAVVARPLQRCCSTCGPKPEKKDFDRVLQDSGDVLVGAYFSLDYCCLKIKKVPALGHQIIDGSCITEMQNNLRVRTAAFPKLHFIEDRGAVHSILFRCYRITFSVDKIENPRILLFIAAAPVCGPVSYPEIEITVEEKSSSGVGMTSLTSGAGHVTPRFFVAVLIRPEPEGNPALFPGPLVSWEGEE</sequence>
<comment type="caution">
    <text evidence="1">The sequence shown here is derived from an EMBL/GenBank/DDBJ whole genome shotgun (WGS) entry which is preliminary data.</text>
</comment>
<evidence type="ECO:0000313" key="1">
    <source>
        <dbReference type="EMBL" id="KAH0818288.1"/>
    </source>
</evidence>
<reference evidence="1" key="1">
    <citation type="journal article" date="2020" name="J Insects Food Feed">
        <title>The yellow mealworm (Tenebrio molitor) genome: a resource for the emerging insects as food and feed industry.</title>
        <authorList>
            <person name="Eriksson T."/>
            <person name="Andere A."/>
            <person name="Kelstrup H."/>
            <person name="Emery V."/>
            <person name="Picard C."/>
        </authorList>
    </citation>
    <scope>NUCLEOTIDE SEQUENCE</scope>
    <source>
        <strain evidence="1">Stoneville</strain>
        <tissue evidence="1">Whole head</tissue>
    </source>
</reference>
<keyword evidence="2" id="KW-1185">Reference proteome</keyword>
<evidence type="ECO:0000313" key="2">
    <source>
        <dbReference type="Proteomes" id="UP000719412"/>
    </source>
</evidence>
<accession>A0A8J6LGA3</accession>
<name>A0A8J6LGA3_TENMO</name>